<proteinExistence type="predicted"/>
<sequence length="49" mass="5564">MGKIGYAPKWGVLHSKVAEEFQEKRGDQGKISPRFKDVNEAMEWLNGNS</sequence>
<dbReference type="Proteomes" id="UP000655759">
    <property type="component" value="Unassembled WGS sequence"/>
</dbReference>
<name>A0A812F363_9ARCH</name>
<evidence type="ECO:0000313" key="2">
    <source>
        <dbReference type="Proteomes" id="UP000655759"/>
    </source>
</evidence>
<dbReference type="EMBL" id="CAJNAQ010000002">
    <property type="protein sequence ID" value="CAE6488982.1"/>
    <property type="molecule type" value="Genomic_DNA"/>
</dbReference>
<protein>
    <submittedName>
        <fullName evidence="1">Uncharacterized protein</fullName>
    </submittedName>
</protein>
<reference evidence="1" key="1">
    <citation type="submission" date="2021-02" db="EMBL/GenBank/DDBJ databases">
        <authorList>
            <person name="Han P."/>
        </authorList>
    </citation>
    <scope>NUCLEOTIDE SEQUENCE</scope>
    <source>
        <strain evidence="1">Candidatus Nitrosotenuis uzonensis 5A</strain>
    </source>
</reference>
<dbReference type="AlphaFoldDB" id="A0A812F363"/>
<gene>
    <name evidence="1" type="ORF">NUZ5A_20543</name>
</gene>
<organism evidence="1 2">
    <name type="scientific">Candidatus Nitrosotenuis uzonensis</name>
    <dbReference type="NCBI Taxonomy" id="1407055"/>
    <lineage>
        <taxon>Archaea</taxon>
        <taxon>Nitrososphaerota</taxon>
        <taxon>Candidatus Nitrosotenuis</taxon>
    </lineage>
</organism>
<comment type="caution">
    <text evidence="1">The sequence shown here is derived from an EMBL/GenBank/DDBJ whole genome shotgun (WGS) entry which is preliminary data.</text>
</comment>
<dbReference type="RefSeq" id="WP_205098387.1">
    <property type="nucleotide sequence ID" value="NZ_CAJNAQ010000002.1"/>
</dbReference>
<evidence type="ECO:0000313" key="1">
    <source>
        <dbReference type="EMBL" id="CAE6488982.1"/>
    </source>
</evidence>
<accession>A0A812F363</accession>